<name>A0A5D3BP34_CUCMM</name>
<dbReference type="Proteomes" id="UP000321393">
    <property type="component" value="Unassembled WGS sequence"/>
</dbReference>
<accession>A0A5D3BP34</accession>
<gene>
    <name evidence="2" type="ORF">E5676_scaffold451G00930</name>
    <name evidence="1" type="ORF">E6C27_scaffold323G00290</name>
</gene>
<dbReference type="Proteomes" id="UP000321947">
    <property type="component" value="Unassembled WGS sequence"/>
</dbReference>
<dbReference type="OrthoDB" id="1165290at2759"/>
<proteinExistence type="predicted"/>
<sequence>MVYLCLEPISDYTCGLLIYLSVVVKSYASQVIDGTLDMNDDDIFVQICGPEKHRHVRGYGVGVIHSELFGSSSKVHDLERRLNESKKISSRI</sequence>
<evidence type="ECO:0000313" key="3">
    <source>
        <dbReference type="Proteomes" id="UP000321393"/>
    </source>
</evidence>
<evidence type="ECO:0000313" key="1">
    <source>
        <dbReference type="EMBL" id="KAA0056079.1"/>
    </source>
</evidence>
<comment type="caution">
    <text evidence="2">The sequence shown here is derived from an EMBL/GenBank/DDBJ whole genome shotgun (WGS) entry which is preliminary data.</text>
</comment>
<evidence type="ECO:0000313" key="2">
    <source>
        <dbReference type="EMBL" id="TYK01531.1"/>
    </source>
</evidence>
<protein>
    <submittedName>
        <fullName evidence="2">Bromodomain-containing factor 1-like isoform X2</fullName>
    </submittedName>
</protein>
<organism evidence="2 4">
    <name type="scientific">Cucumis melo var. makuwa</name>
    <name type="common">Oriental melon</name>
    <dbReference type="NCBI Taxonomy" id="1194695"/>
    <lineage>
        <taxon>Eukaryota</taxon>
        <taxon>Viridiplantae</taxon>
        <taxon>Streptophyta</taxon>
        <taxon>Embryophyta</taxon>
        <taxon>Tracheophyta</taxon>
        <taxon>Spermatophyta</taxon>
        <taxon>Magnoliopsida</taxon>
        <taxon>eudicotyledons</taxon>
        <taxon>Gunneridae</taxon>
        <taxon>Pentapetalae</taxon>
        <taxon>rosids</taxon>
        <taxon>fabids</taxon>
        <taxon>Cucurbitales</taxon>
        <taxon>Cucurbitaceae</taxon>
        <taxon>Benincaseae</taxon>
        <taxon>Cucumis</taxon>
    </lineage>
</organism>
<dbReference type="EMBL" id="SSTE01008349">
    <property type="protein sequence ID" value="KAA0056079.1"/>
    <property type="molecule type" value="Genomic_DNA"/>
</dbReference>
<evidence type="ECO:0000313" key="4">
    <source>
        <dbReference type="Proteomes" id="UP000321947"/>
    </source>
</evidence>
<dbReference type="AlphaFoldDB" id="A0A5D3BP34"/>
<dbReference type="EMBL" id="SSTD01016175">
    <property type="protein sequence ID" value="TYK01531.1"/>
    <property type="molecule type" value="Genomic_DNA"/>
</dbReference>
<reference evidence="3 4" key="1">
    <citation type="submission" date="2019-08" db="EMBL/GenBank/DDBJ databases">
        <title>Draft genome sequences of two oriental melons (Cucumis melo L. var makuwa).</title>
        <authorList>
            <person name="Kwon S.-Y."/>
        </authorList>
    </citation>
    <scope>NUCLEOTIDE SEQUENCE [LARGE SCALE GENOMIC DNA]</scope>
    <source>
        <strain evidence="4">cv. Chang Bougi</strain>
        <strain evidence="3">cv. SW 3</strain>
        <tissue evidence="2">Leaf</tissue>
    </source>
</reference>